<dbReference type="InterPro" id="IPR050260">
    <property type="entry name" value="FAD-bd_OxRdtase"/>
</dbReference>
<comment type="caution">
    <text evidence="7">The sequence shown here is derived from an EMBL/GenBank/DDBJ whole genome shotgun (WGS) entry which is preliminary data.</text>
</comment>
<reference evidence="7 8" key="1">
    <citation type="submission" date="2023-07" db="EMBL/GenBank/DDBJ databases">
        <title>Sorghum-associated microbial communities from plants grown in Nebraska, USA.</title>
        <authorList>
            <person name="Schachtman D."/>
        </authorList>
    </citation>
    <scope>NUCLEOTIDE SEQUENCE [LARGE SCALE GENOMIC DNA]</scope>
    <source>
        <strain evidence="7 8">4138</strain>
    </source>
</reference>
<evidence type="ECO:0000259" key="5">
    <source>
        <dbReference type="Pfam" id="PF07992"/>
    </source>
</evidence>
<organism evidence="7 8">
    <name type="scientific">Rheinheimera soli</name>
    <dbReference type="NCBI Taxonomy" id="443616"/>
    <lineage>
        <taxon>Bacteria</taxon>
        <taxon>Pseudomonadati</taxon>
        <taxon>Pseudomonadota</taxon>
        <taxon>Gammaproteobacteria</taxon>
        <taxon>Chromatiales</taxon>
        <taxon>Chromatiaceae</taxon>
        <taxon>Rheinheimera</taxon>
    </lineage>
</organism>
<gene>
    <name evidence="7" type="ORF">J2W69_003307</name>
</gene>
<keyword evidence="4" id="KW-0274">FAD</keyword>
<evidence type="ECO:0000313" key="8">
    <source>
        <dbReference type="Proteomes" id="UP001257909"/>
    </source>
</evidence>
<dbReference type="EC" id="1.7.1.15" evidence="7"/>
<dbReference type="InterPro" id="IPR016156">
    <property type="entry name" value="FAD/NAD-linked_Rdtase_dimer_sf"/>
</dbReference>
<proteinExistence type="inferred from homology"/>
<dbReference type="Gene3D" id="3.50.50.60">
    <property type="entry name" value="FAD/NAD(P)-binding domain"/>
    <property type="match status" value="2"/>
</dbReference>
<evidence type="ECO:0000313" key="7">
    <source>
        <dbReference type="EMBL" id="MDR7122348.1"/>
    </source>
</evidence>
<evidence type="ECO:0000256" key="1">
    <source>
        <dbReference type="ARBA" id="ARBA00001974"/>
    </source>
</evidence>
<dbReference type="PANTHER" id="PTHR43429:SF3">
    <property type="entry name" value="NITRITE REDUCTASE [NAD(P)H]"/>
    <property type="match status" value="1"/>
</dbReference>
<dbReference type="RefSeq" id="WP_310280529.1">
    <property type="nucleotide sequence ID" value="NZ_JAVDWR010000015.1"/>
</dbReference>
<dbReference type="Proteomes" id="UP001257909">
    <property type="component" value="Unassembled WGS sequence"/>
</dbReference>
<comment type="similarity">
    <text evidence="2">Belongs to the FAD-dependent oxidoreductase family.</text>
</comment>
<dbReference type="PRINTS" id="PR00411">
    <property type="entry name" value="PNDRDTASEI"/>
</dbReference>
<dbReference type="SUPFAM" id="SSF51905">
    <property type="entry name" value="FAD/NAD(P)-binding domain"/>
    <property type="match status" value="1"/>
</dbReference>
<dbReference type="PANTHER" id="PTHR43429">
    <property type="entry name" value="PYRIDINE NUCLEOTIDE-DISULFIDE OXIDOREDUCTASE DOMAIN-CONTAINING"/>
    <property type="match status" value="1"/>
</dbReference>
<keyword evidence="7" id="KW-0560">Oxidoreductase</keyword>
<feature type="domain" description="FAD/NAD(P)-binding" evidence="5">
    <location>
        <begin position="5"/>
        <end position="284"/>
    </location>
</feature>
<protein>
    <submittedName>
        <fullName evidence="7">Nitrite reductase (NADH) large subunit</fullName>
        <ecNumber evidence="7">1.7.1.15</ecNumber>
    </submittedName>
</protein>
<dbReference type="Pfam" id="PF07992">
    <property type="entry name" value="Pyr_redox_2"/>
    <property type="match status" value="1"/>
</dbReference>
<dbReference type="InterPro" id="IPR041575">
    <property type="entry name" value="Rubredoxin_C"/>
</dbReference>
<evidence type="ECO:0000256" key="4">
    <source>
        <dbReference type="ARBA" id="ARBA00022827"/>
    </source>
</evidence>
<dbReference type="EMBL" id="JAVDWR010000015">
    <property type="protein sequence ID" value="MDR7122348.1"/>
    <property type="molecule type" value="Genomic_DNA"/>
</dbReference>
<evidence type="ECO:0000259" key="6">
    <source>
        <dbReference type="Pfam" id="PF18267"/>
    </source>
</evidence>
<dbReference type="GO" id="GO:0106316">
    <property type="term" value="F:nitrite reductase (NADH) activity"/>
    <property type="evidence" value="ECO:0007669"/>
    <property type="project" value="UniProtKB-EC"/>
</dbReference>
<dbReference type="InterPro" id="IPR023753">
    <property type="entry name" value="FAD/NAD-binding_dom"/>
</dbReference>
<dbReference type="Pfam" id="PF18267">
    <property type="entry name" value="Rubredoxin_C"/>
    <property type="match status" value="1"/>
</dbReference>
<feature type="domain" description="NADH-rubredoxin oxidoreductase C-terminal" evidence="6">
    <location>
        <begin position="317"/>
        <end position="388"/>
    </location>
</feature>
<sequence length="406" mass="44022">MTDADLVIIGNGMACHKLLADLVQQPNRPARILVFGAETKAAYNRVLLSSLLAGELADQAAELCASEWYQQHQIELVLGDAVVHLDKHNKQLISRSGLVVRYQQLVLALGAEATTPPYAKTALPGLCTFRNWSDLEQLRQVAAKGGKALVLGGGFLGLEAAEGLRKQGMQVSLLQRSGYLLNRQLDPAAATLLQQQLEHRGLTIFTHASVSTLLQRDQKFSGVLLTDGSQLEADVLVMALGIRPNIQLAQQAGLRTEQGICVDAQLRSSDPDIFALGECCQFGEHTFGLVAPIATQAQVLAAVVSGQHANYQLSDSSTQLKISGIQLSSCGDIPALLQQQDLQQFCYQDQQHHDYRRLWLDKERRLVGAVCVGDTSLSGFYAELINQQKAVSCSTELLFGPAQQAA</sequence>
<keyword evidence="3" id="KW-0285">Flavoprotein</keyword>
<name>A0ABU1W3Q4_9GAMM</name>
<dbReference type="Gene3D" id="3.30.390.30">
    <property type="match status" value="1"/>
</dbReference>
<accession>A0ABU1W3Q4</accession>
<dbReference type="InterPro" id="IPR036188">
    <property type="entry name" value="FAD/NAD-bd_sf"/>
</dbReference>
<comment type="cofactor">
    <cofactor evidence="1">
        <name>FAD</name>
        <dbReference type="ChEBI" id="CHEBI:57692"/>
    </cofactor>
</comment>
<evidence type="ECO:0000256" key="3">
    <source>
        <dbReference type="ARBA" id="ARBA00022630"/>
    </source>
</evidence>
<evidence type="ECO:0000256" key="2">
    <source>
        <dbReference type="ARBA" id="ARBA00006442"/>
    </source>
</evidence>
<dbReference type="PRINTS" id="PR00368">
    <property type="entry name" value="FADPNR"/>
</dbReference>
<keyword evidence="8" id="KW-1185">Reference proteome</keyword>